<feature type="domain" description="THAP-type" evidence="6">
    <location>
        <begin position="1"/>
        <end position="53"/>
    </location>
</feature>
<accession>A0A0K2URH5</accession>
<protein>
    <recommendedName>
        <fullName evidence="6">THAP-type domain-containing protein</fullName>
    </recommendedName>
</protein>
<dbReference type="EMBL" id="HACA01023116">
    <property type="protein sequence ID" value="CDW40477.1"/>
    <property type="molecule type" value="Transcribed_RNA"/>
</dbReference>
<evidence type="ECO:0000256" key="5">
    <source>
        <dbReference type="PROSITE-ProRule" id="PRU00309"/>
    </source>
</evidence>
<dbReference type="AlphaFoldDB" id="A0A0K2URH5"/>
<evidence type="ECO:0000256" key="2">
    <source>
        <dbReference type="ARBA" id="ARBA00022771"/>
    </source>
</evidence>
<reference evidence="7" key="1">
    <citation type="submission" date="2014-05" db="EMBL/GenBank/DDBJ databases">
        <authorList>
            <person name="Chronopoulou M."/>
        </authorList>
    </citation>
    <scope>NUCLEOTIDE SEQUENCE</scope>
    <source>
        <tissue evidence="7">Whole organism</tissue>
    </source>
</reference>
<feature type="non-terminal residue" evidence="7">
    <location>
        <position position="1"/>
    </location>
</feature>
<evidence type="ECO:0000256" key="4">
    <source>
        <dbReference type="ARBA" id="ARBA00023125"/>
    </source>
</evidence>
<keyword evidence="4 5" id="KW-0238">DNA-binding</keyword>
<dbReference type="GO" id="GO:0008270">
    <property type="term" value="F:zinc ion binding"/>
    <property type="evidence" value="ECO:0007669"/>
    <property type="project" value="UniProtKB-KW"/>
</dbReference>
<keyword evidence="3" id="KW-0862">Zinc</keyword>
<evidence type="ECO:0000256" key="3">
    <source>
        <dbReference type="ARBA" id="ARBA00022833"/>
    </source>
</evidence>
<proteinExistence type="predicted"/>
<dbReference type="GO" id="GO:0003677">
    <property type="term" value="F:DNA binding"/>
    <property type="evidence" value="ECO:0007669"/>
    <property type="project" value="UniProtKB-UniRule"/>
</dbReference>
<evidence type="ECO:0000256" key="1">
    <source>
        <dbReference type="ARBA" id="ARBA00022723"/>
    </source>
</evidence>
<sequence>LPSKYSRVCSLHFNEDAFVYESVDHKRKCQSYGVEDNKLPKCYLKPSAVPSIFPNLPKYLSSVKSQRPTSRATTSARISKKNEAIVEAQRSLFLKYSVIDFSDLCLKC</sequence>
<evidence type="ECO:0000259" key="6">
    <source>
        <dbReference type="PROSITE" id="PS50950"/>
    </source>
</evidence>
<keyword evidence="1" id="KW-0479">Metal-binding</keyword>
<dbReference type="OrthoDB" id="6381412at2759"/>
<name>A0A0K2URH5_LEPSM</name>
<dbReference type="InterPro" id="IPR006612">
    <property type="entry name" value="THAP_Znf"/>
</dbReference>
<dbReference type="PROSITE" id="PS50950">
    <property type="entry name" value="ZF_THAP"/>
    <property type="match status" value="1"/>
</dbReference>
<evidence type="ECO:0000313" key="7">
    <source>
        <dbReference type="EMBL" id="CDW40477.1"/>
    </source>
</evidence>
<keyword evidence="2 5" id="KW-0863">Zinc-finger</keyword>
<organism evidence="7">
    <name type="scientific">Lepeophtheirus salmonis</name>
    <name type="common">Salmon louse</name>
    <name type="synonym">Caligus salmonis</name>
    <dbReference type="NCBI Taxonomy" id="72036"/>
    <lineage>
        <taxon>Eukaryota</taxon>
        <taxon>Metazoa</taxon>
        <taxon>Ecdysozoa</taxon>
        <taxon>Arthropoda</taxon>
        <taxon>Crustacea</taxon>
        <taxon>Multicrustacea</taxon>
        <taxon>Hexanauplia</taxon>
        <taxon>Copepoda</taxon>
        <taxon>Siphonostomatoida</taxon>
        <taxon>Caligidae</taxon>
        <taxon>Lepeophtheirus</taxon>
    </lineage>
</organism>